<proteinExistence type="predicted"/>
<dbReference type="OrthoDB" id="3815424at2"/>
<accession>A0A1K1S297</accession>
<keyword evidence="2 10" id="KW-0723">Serine/threonine-protein kinase</keyword>
<keyword evidence="5 10" id="KW-0418">Kinase</keyword>
<dbReference type="Gene3D" id="1.10.510.10">
    <property type="entry name" value="Transferase(Phosphotransferase) domain 1"/>
    <property type="match status" value="1"/>
</dbReference>
<dbReference type="Pfam" id="PF00069">
    <property type="entry name" value="Pkinase"/>
    <property type="match status" value="1"/>
</dbReference>
<dbReference type="SUPFAM" id="SSF56112">
    <property type="entry name" value="Protein kinase-like (PK-like)"/>
    <property type="match status" value="1"/>
</dbReference>
<dbReference type="EMBL" id="FPJG01000006">
    <property type="protein sequence ID" value="SFW78306.1"/>
    <property type="molecule type" value="Genomic_DNA"/>
</dbReference>
<evidence type="ECO:0000256" key="7">
    <source>
        <dbReference type="PROSITE-ProRule" id="PRU10141"/>
    </source>
</evidence>
<keyword evidence="11" id="KW-1185">Reference proteome</keyword>
<evidence type="ECO:0000256" key="2">
    <source>
        <dbReference type="ARBA" id="ARBA00022527"/>
    </source>
</evidence>
<dbReference type="GO" id="GO:0004674">
    <property type="term" value="F:protein serine/threonine kinase activity"/>
    <property type="evidence" value="ECO:0007669"/>
    <property type="project" value="UniProtKB-KW"/>
</dbReference>
<sequence length="433" mass="45358">MATAEEGHYSLVPLGGGASGTVCACRRGSEVIALKVFPGRLYRRTRARLDRELAALAGLAEQAGVVVPQAVETMPDGRVALRMELCTQSLARVVAASGPLTVSDVLVLGLTLASTLVAAHRAGIVHGRVTPANVLFRASGEPVLSDFGHTLRDVFTRDGDHGIAYLAPETLDGDAGERSDLYGLGVVLHTALAGRPPFPAAAPDVAALRDSVRHDPAPPVDRPEAPIDLLVLVDRLLEKDPVKRPASAEEVTKQLIRLWEAQEPEPEPGPGPAAGSRLGAEVFAWPPPGAGEPEPAPRKDRAWLLVALPACAAILVAVAWMLVKGPFGVTPSAASGTASTPPGTVEPVSLDLAEPADLGTAATLSWTGPAGWEFAVVAAAEAGPTETTLVRRNRTARVTVDPRVKYCFQVQATDGVRVQVSEPRPFRGATCRE</sequence>
<dbReference type="PROSITE" id="PS50011">
    <property type="entry name" value="PROTEIN_KINASE_DOM"/>
    <property type="match status" value="1"/>
</dbReference>
<dbReference type="PANTHER" id="PTHR43289">
    <property type="entry name" value="MITOGEN-ACTIVATED PROTEIN KINASE KINASE KINASE 20-RELATED"/>
    <property type="match status" value="1"/>
</dbReference>
<dbReference type="STRING" id="546364.SAMN04489730_4493"/>
<feature type="region of interest" description="Disordered" evidence="8">
    <location>
        <begin position="262"/>
        <end position="297"/>
    </location>
</feature>
<dbReference type="Proteomes" id="UP000182740">
    <property type="component" value="Unassembled WGS sequence"/>
</dbReference>
<keyword evidence="4 7" id="KW-0547">Nucleotide-binding</keyword>
<dbReference type="AlphaFoldDB" id="A0A1K1S297"/>
<dbReference type="CDD" id="cd14014">
    <property type="entry name" value="STKc_PknB_like"/>
    <property type="match status" value="1"/>
</dbReference>
<evidence type="ECO:0000256" key="4">
    <source>
        <dbReference type="ARBA" id="ARBA00022741"/>
    </source>
</evidence>
<dbReference type="RefSeq" id="WP_072478111.1">
    <property type="nucleotide sequence ID" value="NZ_FPJG01000006.1"/>
</dbReference>
<evidence type="ECO:0000256" key="5">
    <source>
        <dbReference type="ARBA" id="ARBA00022777"/>
    </source>
</evidence>
<name>A0A1K1S297_9PSEU</name>
<evidence type="ECO:0000256" key="8">
    <source>
        <dbReference type="SAM" id="MobiDB-lite"/>
    </source>
</evidence>
<dbReference type="InterPro" id="IPR017441">
    <property type="entry name" value="Protein_kinase_ATP_BS"/>
</dbReference>
<dbReference type="InterPro" id="IPR011009">
    <property type="entry name" value="Kinase-like_dom_sf"/>
</dbReference>
<evidence type="ECO:0000313" key="10">
    <source>
        <dbReference type="EMBL" id="SFW78306.1"/>
    </source>
</evidence>
<organism evidence="10 11">
    <name type="scientific">Amycolatopsis australiensis</name>
    <dbReference type="NCBI Taxonomy" id="546364"/>
    <lineage>
        <taxon>Bacteria</taxon>
        <taxon>Bacillati</taxon>
        <taxon>Actinomycetota</taxon>
        <taxon>Actinomycetes</taxon>
        <taxon>Pseudonocardiales</taxon>
        <taxon>Pseudonocardiaceae</taxon>
        <taxon>Amycolatopsis</taxon>
    </lineage>
</organism>
<dbReference type="PROSITE" id="PS00107">
    <property type="entry name" value="PROTEIN_KINASE_ATP"/>
    <property type="match status" value="1"/>
</dbReference>
<keyword evidence="3" id="KW-0808">Transferase</keyword>
<evidence type="ECO:0000313" key="11">
    <source>
        <dbReference type="Proteomes" id="UP000182740"/>
    </source>
</evidence>
<keyword evidence="6 7" id="KW-0067">ATP-binding</keyword>
<protein>
    <recommendedName>
        <fullName evidence="1">non-specific serine/threonine protein kinase</fullName>
        <ecNumber evidence="1">2.7.11.1</ecNumber>
    </recommendedName>
</protein>
<dbReference type="PANTHER" id="PTHR43289:SF6">
    <property type="entry name" value="SERINE_THREONINE-PROTEIN KINASE NEKL-3"/>
    <property type="match status" value="1"/>
</dbReference>
<evidence type="ECO:0000256" key="6">
    <source>
        <dbReference type="ARBA" id="ARBA00022840"/>
    </source>
</evidence>
<feature type="domain" description="Protein kinase" evidence="9">
    <location>
        <begin position="8"/>
        <end position="256"/>
    </location>
</feature>
<dbReference type="InterPro" id="IPR000719">
    <property type="entry name" value="Prot_kinase_dom"/>
</dbReference>
<dbReference type="EC" id="2.7.11.1" evidence="1"/>
<feature type="binding site" evidence="7">
    <location>
        <position position="35"/>
    </location>
    <ligand>
        <name>ATP</name>
        <dbReference type="ChEBI" id="CHEBI:30616"/>
    </ligand>
</feature>
<dbReference type="GO" id="GO:0005524">
    <property type="term" value="F:ATP binding"/>
    <property type="evidence" value="ECO:0007669"/>
    <property type="project" value="UniProtKB-UniRule"/>
</dbReference>
<evidence type="ECO:0000256" key="3">
    <source>
        <dbReference type="ARBA" id="ARBA00022679"/>
    </source>
</evidence>
<evidence type="ECO:0000256" key="1">
    <source>
        <dbReference type="ARBA" id="ARBA00012513"/>
    </source>
</evidence>
<evidence type="ECO:0000259" key="9">
    <source>
        <dbReference type="PROSITE" id="PS50011"/>
    </source>
</evidence>
<reference evidence="11" key="1">
    <citation type="submission" date="2016-11" db="EMBL/GenBank/DDBJ databases">
        <authorList>
            <person name="Varghese N."/>
            <person name="Submissions S."/>
        </authorList>
    </citation>
    <scope>NUCLEOTIDE SEQUENCE [LARGE SCALE GENOMIC DNA]</scope>
    <source>
        <strain evidence="11">DSM 44671</strain>
    </source>
</reference>
<gene>
    <name evidence="10" type="ORF">SAMN04489730_4493</name>
</gene>